<dbReference type="Pfam" id="PF00403">
    <property type="entry name" value="HMA"/>
    <property type="match status" value="1"/>
</dbReference>
<evidence type="ECO:0000256" key="1">
    <source>
        <dbReference type="SAM" id="Phobius"/>
    </source>
</evidence>
<keyword evidence="4" id="KW-1185">Reference proteome</keyword>
<evidence type="ECO:0000259" key="2">
    <source>
        <dbReference type="PROSITE" id="PS50846"/>
    </source>
</evidence>
<keyword evidence="1" id="KW-0812">Transmembrane</keyword>
<evidence type="ECO:0000313" key="4">
    <source>
        <dbReference type="Proteomes" id="UP000007721"/>
    </source>
</evidence>
<dbReference type="eggNOG" id="COG2608">
    <property type="taxonomic scope" value="Bacteria"/>
</dbReference>
<feature type="domain" description="HMA" evidence="2">
    <location>
        <begin position="49"/>
        <end position="115"/>
    </location>
</feature>
<dbReference type="InterPro" id="IPR036163">
    <property type="entry name" value="HMA_dom_sf"/>
</dbReference>
<dbReference type="HOGENOM" id="CLU_1803422_0_0_7"/>
<sequence>MNTNRESTEVMSGEAKMRKRIINIALVLAVVALMVFLAFHVKIKRPVQEVAVLKTIGMTCGSCAGKIEKALMRLPGTAGVEVDVEGGWVLVGYQSTSAKPDTFAAAVNNEGFRSWLMEKMPIAEFKKVAGRDFGSKAVKSSYCGNGGCGSNRN</sequence>
<evidence type="ECO:0000313" key="3">
    <source>
        <dbReference type="EMBL" id="ACM20903.1"/>
    </source>
</evidence>
<dbReference type="KEGG" id="geo:Geob_2552"/>
<dbReference type="GO" id="GO:0046872">
    <property type="term" value="F:metal ion binding"/>
    <property type="evidence" value="ECO:0007669"/>
    <property type="project" value="InterPro"/>
</dbReference>
<keyword evidence="1" id="KW-0472">Membrane</keyword>
<keyword evidence="1" id="KW-1133">Transmembrane helix</keyword>
<dbReference type="PROSITE" id="PS50846">
    <property type="entry name" value="HMA_2"/>
    <property type="match status" value="1"/>
</dbReference>
<name>B9M0Q0_GEODF</name>
<dbReference type="SUPFAM" id="SSF55008">
    <property type="entry name" value="HMA, heavy metal-associated domain"/>
    <property type="match status" value="1"/>
</dbReference>
<dbReference type="Gene3D" id="3.30.70.100">
    <property type="match status" value="1"/>
</dbReference>
<dbReference type="EMBL" id="CP001390">
    <property type="protein sequence ID" value="ACM20903.1"/>
    <property type="molecule type" value="Genomic_DNA"/>
</dbReference>
<dbReference type="AlphaFoldDB" id="B9M0Q0"/>
<protein>
    <submittedName>
        <fullName evidence="3">Heavy metal transport/detoxification domain protein</fullName>
    </submittedName>
</protein>
<dbReference type="InterPro" id="IPR006121">
    <property type="entry name" value="HMA_dom"/>
</dbReference>
<accession>B9M0Q0</accession>
<feature type="transmembrane region" description="Helical" evidence="1">
    <location>
        <begin position="21"/>
        <end position="41"/>
    </location>
</feature>
<dbReference type="Proteomes" id="UP000007721">
    <property type="component" value="Chromosome"/>
</dbReference>
<dbReference type="STRING" id="316067.Geob_2552"/>
<reference evidence="3 4" key="1">
    <citation type="submission" date="2009-01" db="EMBL/GenBank/DDBJ databases">
        <title>Complete sequence of Geobacter sp. FRC-32.</title>
        <authorList>
            <consortium name="US DOE Joint Genome Institute"/>
            <person name="Lucas S."/>
            <person name="Copeland A."/>
            <person name="Lapidus A."/>
            <person name="Glavina del Rio T."/>
            <person name="Dalin E."/>
            <person name="Tice H."/>
            <person name="Bruce D."/>
            <person name="Goodwin L."/>
            <person name="Pitluck S."/>
            <person name="Saunders E."/>
            <person name="Brettin T."/>
            <person name="Detter J.C."/>
            <person name="Han C."/>
            <person name="Larimer F."/>
            <person name="Land M."/>
            <person name="Hauser L."/>
            <person name="Kyrpides N."/>
            <person name="Ovchinnikova G."/>
            <person name="Kostka J."/>
            <person name="Richardson P."/>
        </authorList>
    </citation>
    <scope>NUCLEOTIDE SEQUENCE [LARGE SCALE GENOMIC DNA]</scope>
    <source>
        <strain evidence="4">DSM 22248 / JCM 15807 / FRC-32</strain>
    </source>
</reference>
<organism evidence="3 4">
    <name type="scientific">Geotalea daltonii (strain DSM 22248 / JCM 15807 / FRC-32)</name>
    <name type="common">Geobacter daltonii</name>
    <dbReference type="NCBI Taxonomy" id="316067"/>
    <lineage>
        <taxon>Bacteria</taxon>
        <taxon>Pseudomonadati</taxon>
        <taxon>Thermodesulfobacteriota</taxon>
        <taxon>Desulfuromonadia</taxon>
        <taxon>Geobacterales</taxon>
        <taxon>Geobacteraceae</taxon>
        <taxon>Geotalea</taxon>
    </lineage>
</organism>
<gene>
    <name evidence="3" type="ordered locus">Geob_2552</name>
</gene>
<proteinExistence type="predicted"/>
<dbReference type="CDD" id="cd00371">
    <property type="entry name" value="HMA"/>
    <property type="match status" value="1"/>
</dbReference>